<feature type="region of interest" description="Disordered" evidence="14">
    <location>
        <begin position="32"/>
        <end position="51"/>
    </location>
</feature>
<keyword evidence="8" id="KW-0677">Repeat</keyword>
<evidence type="ECO:0000256" key="11">
    <source>
        <dbReference type="ARBA" id="ARBA00022837"/>
    </source>
</evidence>
<dbReference type="Proteomes" id="UP000621631">
    <property type="component" value="Unassembled WGS sequence"/>
</dbReference>
<keyword evidence="11" id="KW-0106">Calcium</keyword>
<keyword evidence="6 12" id="KW-0645">Protease</keyword>
<keyword evidence="20" id="KW-1185">Reference proteome</keyword>
<dbReference type="SUPFAM" id="SSF52743">
    <property type="entry name" value="Subtilisin-like"/>
    <property type="match status" value="1"/>
</dbReference>
<reference evidence="19 20" key="1">
    <citation type="submission" date="2020-09" db="EMBL/GenBank/DDBJ databases">
        <title>Draft Genome Sequences of Oil-Oxidizing Bacteria Halomonas titanicae, Marinobacter lutaoensis, and Virgibacillus halodenitrificans Isolated from Highly Saline Environments.</title>
        <authorList>
            <person name="Grouzdev D.S."/>
            <person name="Sokolova D.S."/>
            <person name="Semenova E.M."/>
            <person name="Borzenkov I.A."/>
            <person name="Bidzhieva S.K."/>
            <person name="Poltaraus A.B."/>
            <person name="Nazina T.N."/>
        </authorList>
    </citation>
    <scope>NUCLEOTIDE SEQUENCE [LARGE SCALE GENOMIC DNA]</scope>
    <source>
        <strain evidence="19 20">VKM B-3472D</strain>
    </source>
</reference>
<evidence type="ECO:0000256" key="14">
    <source>
        <dbReference type="SAM" id="MobiDB-lite"/>
    </source>
</evidence>
<feature type="active site" description="Charge relay system" evidence="12">
    <location>
        <position position="254"/>
    </location>
</feature>
<dbReference type="CDD" id="cd02133">
    <property type="entry name" value="PA_C5a_like"/>
    <property type="match status" value="1"/>
</dbReference>
<evidence type="ECO:0000256" key="4">
    <source>
        <dbReference type="ARBA" id="ARBA00022512"/>
    </source>
</evidence>
<dbReference type="InterPro" id="IPR023827">
    <property type="entry name" value="Peptidase_S8_Asp-AS"/>
</dbReference>
<evidence type="ECO:0000256" key="9">
    <source>
        <dbReference type="ARBA" id="ARBA00022801"/>
    </source>
</evidence>
<evidence type="ECO:0000256" key="6">
    <source>
        <dbReference type="ARBA" id="ARBA00022670"/>
    </source>
</evidence>
<evidence type="ECO:0000256" key="3">
    <source>
        <dbReference type="ARBA" id="ARBA00011073"/>
    </source>
</evidence>
<protein>
    <submittedName>
        <fullName evidence="19">S8 family serine peptidase</fullName>
    </submittedName>
</protein>
<dbReference type="InterPro" id="IPR036852">
    <property type="entry name" value="Peptidase_S8/S53_dom_sf"/>
</dbReference>
<evidence type="ECO:0000259" key="16">
    <source>
        <dbReference type="Pfam" id="PF00082"/>
    </source>
</evidence>
<evidence type="ECO:0000256" key="13">
    <source>
        <dbReference type="RuleBase" id="RU003355"/>
    </source>
</evidence>
<evidence type="ECO:0000313" key="19">
    <source>
        <dbReference type="EMBL" id="MBD1221423.1"/>
    </source>
</evidence>
<evidence type="ECO:0000256" key="8">
    <source>
        <dbReference type="ARBA" id="ARBA00022737"/>
    </source>
</evidence>
<dbReference type="InterPro" id="IPR000209">
    <property type="entry name" value="Peptidase_S8/S53_dom"/>
</dbReference>
<dbReference type="PANTHER" id="PTHR43806">
    <property type="entry name" value="PEPTIDASE S8"/>
    <property type="match status" value="1"/>
</dbReference>
<dbReference type="Gene3D" id="2.60.40.1710">
    <property type="entry name" value="Subtilisin-like superfamily"/>
    <property type="match status" value="1"/>
</dbReference>
<feature type="active site" description="Charge relay system" evidence="12">
    <location>
        <position position="188"/>
    </location>
</feature>
<proteinExistence type="inferred from homology"/>
<dbReference type="SUPFAM" id="SSF52025">
    <property type="entry name" value="PA domain"/>
    <property type="match status" value="1"/>
</dbReference>
<evidence type="ECO:0000256" key="12">
    <source>
        <dbReference type="PROSITE-ProRule" id="PRU01240"/>
    </source>
</evidence>
<dbReference type="PRINTS" id="PR00723">
    <property type="entry name" value="SUBTILISIN"/>
</dbReference>
<dbReference type="InterPro" id="IPR010435">
    <property type="entry name" value="C5a/SBT2-like_Fn3"/>
</dbReference>
<dbReference type="InterPro" id="IPR050131">
    <property type="entry name" value="Peptidase_S8_subtilisin-like"/>
</dbReference>
<dbReference type="InterPro" id="IPR034216">
    <property type="entry name" value="C5a_Peptidase"/>
</dbReference>
<feature type="domain" description="Peptidase S8/S53" evidence="16">
    <location>
        <begin position="179"/>
        <end position="636"/>
    </location>
</feature>
<dbReference type="Gene3D" id="3.40.50.200">
    <property type="entry name" value="Peptidase S8/S53 domain"/>
    <property type="match status" value="1"/>
</dbReference>
<evidence type="ECO:0000259" key="17">
    <source>
        <dbReference type="Pfam" id="PF02225"/>
    </source>
</evidence>
<dbReference type="Gene3D" id="2.60.40.4070">
    <property type="match status" value="1"/>
</dbReference>
<dbReference type="InterPro" id="IPR046450">
    <property type="entry name" value="PA_dom_sf"/>
</dbReference>
<evidence type="ECO:0000259" key="18">
    <source>
        <dbReference type="Pfam" id="PF06280"/>
    </source>
</evidence>
<evidence type="ECO:0000313" key="20">
    <source>
        <dbReference type="Proteomes" id="UP000621631"/>
    </source>
</evidence>
<sequence length="1258" mass="137870">MLKRLTIALLAVLLVLSNFTYASALTGGKLPNQAKKAEKQTTENIGETEDPNKEVRVIVEADETAAIEVATQKGITFKKMKESEKKQLDKKAKAKQKVIKDKMKNKKVKAEYHEEFTTVVNGFSAEVKQGDIDEIKDIPEVKNVHIVNEYKRPIEKPDMKYSKELVEAQQAWRDYGFKGEGMVVGIIDTGIDPSHRDMVLSDNKSGELTQKEVSETVAEEGLPGKFYTEKVPYGYNYMDNNDEIREIHAGANYHGMHVAGTVGANGDEENGGILGIAPEAQLLALKVFGNDPEFQSTYGDIYVKAIDDSIKLGADVLNMSLGSTAGFVDEDSPESKAISRAVENGVLMSISAGNSALLADGFYYPLSSMPDYGVVGSPGVSHDSLQVASFENTFMTVSGLEYTVDGEAGAAPFLSAGNTEPPKDRSTFELAYAGLGKPADFEGKDFSGKYALVQRGELAFTDKALNAQAAGAEGVIIYNNTDGVVSMATDPSIKIPQLFMLKSDGDKLAAALKNEQQVAITFNGDSSTIQNPDAGKMSDFTSWGLTPSLDFKPEITAPGGQILSTLNDNKYGLMSGTSMAAPHVSGGAALVLERVDEEFGYEEADRVELAKTLMMNTSKKVTFENAFVSPRRQGAGLMQLHAALSTPVTVVESETEEPKVALKEVSKNKVTFKLTAENHSDKAVKYDVAANVQTDQPVQNGEDVVVAPNIIGGMDITDQATVKINNKETKTIKVPANGEREFKVTIDVSALDADLKASFENGYWLEGFVTLTDPTDTNPELTVPYVGFKGDWDASPIFDQPMWDANSFYGMTGVVTSAEEEGSYNFLGEDLATGNIDPEKIAFSPDGDGVQDDALMILSFLRNAKEVKFNVLDEDKKVVRTIKLETEARKNYYDGGSAPEYSLSGDRAWDGKINGKQADEGQYYLQATGVIDFEDADWQLLELPVILDTTAPEVEASYNEDKLLTVNVKEDPNGSGIKYWDVLVDGKSVLEKPYVNGETEHQLKDIAEGQEVTVVVQDNAGNKTKAEAALAEEKDTTVPDLHVTSPEQTGVASEKEVEFSGYVTDASGIKSVTVDGQEADLQYDEEKDQYNFSLKVKHKKDDFYFRHIKAVDNAGNETEIGRRYFVDSEKAKVKVKADKKTSENKVTAKVNVKDAFDDINVYVNGNHVYKHDLTQPYEKKNFNEEIEVELNLEDGKNEFEVKVVDLGGHETVKNITVKKVKEDNEDDNNDGGNEEEEENNNFFGFIWNIIGKFWGFFG</sequence>
<keyword evidence="9 12" id="KW-0378">Hydrolase</keyword>
<evidence type="ECO:0000256" key="7">
    <source>
        <dbReference type="ARBA" id="ARBA00022729"/>
    </source>
</evidence>
<evidence type="ECO:0000256" key="1">
    <source>
        <dbReference type="ARBA" id="ARBA00001913"/>
    </source>
</evidence>
<dbReference type="RefSeq" id="WP_189776880.1">
    <property type="nucleotide sequence ID" value="NZ_JACWEZ010000001.1"/>
</dbReference>
<keyword evidence="7 15" id="KW-0732">Signal</keyword>
<dbReference type="EMBL" id="JACWEZ010000001">
    <property type="protein sequence ID" value="MBD1221423.1"/>
    <property type="molecule type" value="Genomic_DNA"/>
</dbReference>
<dbReference type="Pfam" id="PF00082">
    <property type="entry name" value="Peptidase_S8"/>
    <property type="match status" value="1"/>
</dbReference>
<feature type="signal peptide" evidence="15">
    <location>
        <begin position="1"/>
        <end position="24"/>
    </location>
</feature>
<feature type="domain" description="PA" evidence="17">
    <location>
        <begin position="437"/>
        <end position="508"/>
    </location>
</feature>
<keyword evidence="10 12" id="KW-0720">Serine protease</keyword>
<evidence type="ECO:0000256" key="10">
    <source>
        <dbReference type="ARBA" id="ARBA00022825"/>
    </source>
</evidence>
<feature type="chain" id="PRO_5046500924" evidence="15">
    <location>
        <begin position="25"/>
        <end position="1258"/>
    </location>
</feature>
<comment type="subcellular location">
    <subcellularLocation>
        <location evidence="2">Secreted</location>
    </subcellularLocation>
</comment>
<dbReference type="InterPro" id="IPR023828">
    <property type="entry name" value="Peptidase_S8_Ser-AS"/>
</dbReference>
<name>A0ABR7VIA9_VIRHA</name>
<dbReference type="CDD" id="cd07475">
    <property type="entry name" value="Peptidases_S8_C5a_Peptidase"/>
    <property type="match status" value="1"/>
</dbReference>
<dbReference type="Pfam" id="PF06280">
    <property type="entry name" value="fn3_5"/>
    <property type="match status" value="1"/>
</dbReference>
<keyword evidence="4" id="KW-0134">Cell wall</keyword>
<dbReference type="InterPro" id="IPR015500">
    <property type="entry name" value="Peptidase_S8_subtilisin-rel"/>
</dbReference>
<comment type="cofactor">
    <cofactor evidence="1">
        <name>Ca(2+)</name>
        <dbReference type="ChEBI" id="CHEBI:29108"/>
    </cofactor>
</comment>
<dbReference type="Gene3D" id="3.50.30.30">
    <property type="match status" value="1"/>
</dbReference>
<dbReference type="Pfam" id="PF02225">
    <property type="entry name" value="PA"/>
    <property type="match status" value="1"/>
</dbReference>
<comment type="caution">
    <text evidence="19">The sequence shown here is derived from an EMBL/GenBank/DDBJ whole genome shotgun (WGS) entry which is preliminary data.</text>
</comment>
<gene>
    <name evidence="19" type="ORF">IC602_02215</name>
</gene>
<dbReference type="Gene3D" id="2.60.40.10">
    <property type="entry name" value="Immunoglobulins"/>
    <property type="match status" value="1"/>
</dbReference>
<dbReference type="InterPro" id="IPR003137">
    <property type="entry name" value="PA_domain"/>
</dbReference>
<dbReference type="PROSITE" id="PS00137">
    <property type="entry name" value="SUBTILASE_HIS"/>
    <property type="match status" value="1"/>
</dbReference>
<feature type="domain" description="C5a peptidase/Subtilisin-like protease SBT2-like Fn3-like" evidence="18">
    <location>
        <begin position="660"/>
        <end position="786"/>
    </location>
</feature>
<dbReference type="PROSITE" id="PS51892">
    <property type="entry name" value="SUBTILASE"/>
    <property type="match status" value="1"/>
</dbReference>
<dbReference type="InterPro" id="IPR013783">
    <property type="entry name" value="Ig-like_fold"/>
</dbReference>
<evidence type="ECO:0000256" key="5">
    <source>
        <dbReference type="ARBA" id="ARBA00022525"/>
    </source>
</evidence>
<comment type="similarity">
    <text evidence="3 12 13">Belongs to the peptidase S8 family.</text>
</comment>
<dbReference type="PROSITE" id="PS00136">
    <property type="entry name" value="SUBTILASE_ASP"/>
    <property type="match status" value="1"/>
</dbReference>
<dbReference type="PROSITE" id="PS00138">
    <property type="entry name" value="SUBTILASE_SER"/>
    <property type="match status" value="1"/>
</dbReference>
<keyword evidence="5" id="KW-0964">Secreted</keyword>
<dbReference type="InterPro" id="IPR022398">
    <property type="entry name" value="Peptidase_S8_His-AS"/>
</dbReference>
<organism evidence="19 20">
    <name type="scientific">Virgibacillus halodenitrificans</name>
    <name type="common">Bacillus halodenitrificans</name>
    <dbReference type="NCBI Taxonomy" id="1482"/>
    <lineage>
        <taxon>Bacteria</taxon>
        <taxon>Bacillati</taxon>
        <taxon>Bacillota</taxon>
        <taxon>Bacilli</taxon>
        <taxon>Bacillales</taxon>
        <taxon>Bacillaceae</taxon>
        <taxon>Virgibacillus</taxon>
    </lineage>
</organism>
<accession>A0ABR7VIA9</accession>
<evidence type="ECO:0000256" key="2">
    <source>
        <dbReference type="ARBA" id="ARBA00004613"/>
    </source>
</evidence>
<feature type="active site" description="Charge relay system" evidence="12">
    <location>
        <position position="578"/>
    </location>
</feature>
<evidence type="ECO:0000256" key="15">
    <source>
        <dbReference type="SAM" id="SignalP"/>
    </source>
</evidence>
<dbReference type="PANTHER" id="PTHR43806:SF11">
    <property type="entry name" value="CEREVISIN-RELATED"/>
    <property type="match status" value="1"/>
</dbReference>